<dbReference type="Gene3D" id="1.10.580.10">
    <property type="entry name" value="Citrate Synthase, domain 1"/>
    <property type="match status" value="2"/>
</dbReference>
<dbReference type="InterPro" id="IPR019810">
    <property type="entry name" value="Citrate_synthase_AS"/>
</dbReference>
<dbReference type="OrthoDB" id="9800864at2"/>
<dbReference type="FunFam" id="1.10.230.10:FF:000006">
    <property type="entry name" value="Citrate synthase 2"/>
    <property type="match status" value="1"/>
</dbReference>
<feature type="region of interest" description="Disordered" evidence="2">
    <location>
        <begin position="336"/>
        <end position="358"/>
    </location>
</feature>
<dbReference type="InterPro" id="IPR036969">
    <property type="entry name" value="Citrate_synthase_sf"/>
</dbReference>
<dbReference type="Proteomes" id="UP000293638">
    <property type="component" value="Unassembled WGS sequence"/>
</dbReference>
<dbReference type="AlphaFoldDB" id="A0A4Q7NS59"/>
<dbReference type="GO" id="GO:0046912">
    <property type="term" value="F:acyltransferase activity, acyl groups converted into alkyl on transfer"/>
    <property type="evidence" value="ECO:0007669"/>
    <property type="project" value="InterPro"/>
</dbReference>
<dbReference type="EMBL" id="SGXD01000003">
    <property type="protein sequence ID" value="RZS87490.1"/>
    <property type="molecule type" value="Genomic_DNA"/>
</dbReference>
<dbReference type="PANTHER" id="PTHR11739:SF23">
    <property type="entry name" value="CITRATE SYNTHASE 2-RELATED"/>
    <property type="match status" value="1"/>
</dbReference>
<comment type="caution">
    <text evidence="3">The sequence shown here is derived from an EMBL/GenBank/DDBJ whole genome shotgun (WGS) entry which is preliminary data.</text>
</comment>
<accession>A0A4Q7NS59</accession>
<keyword evidence="1" id="KW-0808">Transferase</keyword>
<evidence type="ECO:0000313" key="4">
    <source>
        <dbReference type="Proteomes" id="UP000293638"/>
    </source>
</evidence>
<dbReference type="GO" id="GO:0005829">
    <property type="term" value="C:cytosol"/>
    <property type="evidence" value="ECO:0007669"/>
    <property type="project" value="TreeGrafter"/>
</dbReference>
<dbReference type="SUPFAM" id="SSF48256">
    <property type="entry name" value="Citrate synthase"/>
    <property type="match status" value="1"/>
</dbReference>
<dbReference type="GO" id="GO:0005975">
    <property type="term" value="P:carbohydrate metabolic process"/>
    <property type="evidence" value="ECO:0007669"/>
    <property type="project" value="TreeGrafter"/>
</dbReference>
<proteinExistence type="inferred from homology"/>
<dbReference type="PROSITE" id="PS00480">
    <property type="entry name" value="CITRATE_SYNTHASE"/>
    <property type="match status" value="1"/>
</dbReference>
<evidence type="ECO:0000256" key="2">
    <source>
        <dbReference type="SAM" id="MobiDB-lite"/>
    </source>
</evidence>
<organism evidence="3 4">
    <name type="scientific">Motilibacter rhizosphaerae</name>
    <dbReference type="NCBI Taxonomy" id="598652"/>
    <lineage>
        <taxon>Bacteria</taxon>
        <taxon>Bacillati</taxon>
        <taxon>Actinomycetota</taxon>
        <taxon>Actinomycetes</taxon>
        <taxon>Motilibacterales</taxon>
        <taxon>Motilibacteraceae</taxon>
        <taxon>Motilibacter</taxon>
    </lineage>
</organism>
<evidence type="ECO:0000313" key="3">
    <source>
        <dbReference type="EMBL" id="RZS87490.1"/>
    </source>
</evidence>
<sequence length="358" mass="37092">MAAYFPGLEGVVGFETAICEPGPDDVDLRYRGLDVDELVGVVPWERVWSLLVDGRVGAPLPAVGAPLLPGGLQAGLAALAGAWGLRPVLDLSPDEVRTDLARVSAAALDLVARTARQGPAVPDAVVEGWSGAAERFLARWHGEVDPVAARALDAYWVVAAEHGLTTSTLVARVVASTGADVAAALSAAVGAMSGPLHGGAPERVLAMVQEVERSGDPAAWVRAALDRGQRLMGFGHRVYRGVDPRARTLRRVALELGAPLAEVAAALEDAALAELRERRPDRVLATNVDFWAAVLLDGAGVPGPLLPAVFSCGRTAGWSAHVLEQRRTGRLIRVGARYVGPGPRGPGHGGPGPDGGTG</sequence>
<dbReference type="NCBIfam" id="NF009005">
    <property type="entry name" value="PRK12350.1"/>
    <property type="match status" value="1"/>
</dbReference>
<reference evidence="3 4" key="1">
    <citation type="submission" date="2019-02" db="EMBL/GenBank/DDBJ databases">
        <title>Genomic Encyclopedia of Type Strains, Phase IV (KMG-IV): sequencing the most valuable type-strain genomes for metagenomic binning, comparative biology and taxonomic classification.</title>
        <authorList>
            <person name="Goeker M."/>
        </authorList>
    </citation>
    <scope>NUCLEOTIDE SEQUENCE [LARGE SCALE GENOMIC DNA]</scope>
    <source>
        <strain evidence="3 4">DSM 45622</strain>
    </source>
</reference>
<dbReference type="InterPro" id="IPR002020">
    <property type="entry name" value="Citrate_synthase"/>
</dbReference>
<comment type="similarity">
    <text evidence="1">Belongs to the citrate synthase family.</text>
</comment>
<dbReference type="InterPro" id="IPR016142">
    <property type="entry name" value="Citrate_synth-like_lrg_a-sub"/>
</dbReference>
<evidence type="ECO:0000256" key="1">
    <source>
        <dbReference type="RuleBase" id="RU003406"/>
    </source>
</evidence>
<dbReference type="Pfam" id="PF00285">
    <property type="entry name" value="Citrate_synt"/>
    <property type="match status" value="1"/>
</dbReference>
<feature type="compositionally biased region" description="Gly residues" evidence="2">
    <location>
        <begin position="345"/>
        <end position="358"/>
    </location>
</feature>
<keyword evidence="4" id="KW-1185">Reference proteome</keyword>
<dbReference type="PRINTS" id="PR00143">
    <property type="entry name" value="CITRTSNTHASE"/>
</dbReference>
<name>A0A4Q7NS59_9ACTN</name>
<dbReference type="GO" id="GO:0006099">
    <property type="term" value="P:tricarboxylic acid cycle"/>
    <property type="evidence" value="ECO:0007669"/>
    <property type="project" value="TreeGrafter"/>
</dbReference>
<dbReference type="PANTHER" id="PTHR11739">
    <property type="entry name" value="CITRATE SYNTHASE"/>
    <property type="match status" value="1"/>
</dbReference>
<gene>
    <name evidence="3" type="ORF">EV189_2921</name>
</gene>
<dbReference type="RefSeq" id="WP_130493605.1">
    <property type="nucleotide sequence ID" value="NZ_SGXD01000003.1"/>
</dbReference>
<protein>
    <submittedName>
        <fullName evidence="3">Citrate synthase</fullName>
    </submittedName>
</protein>